<name>A0A177EMA3_9MICR</name>
<dbReference type="NCBIfam" id="NF001908">
    <property type="entry name" value="PRK00668.1"/>
    <property type="match status" value="1"/>
</dbReference>
<comment type="similarity">
    <text evidence="2 9 10">Belongs to the NDK family.</text>
</comment>
<dbReference type="Pfam" id="PF00334">
    <property type="entry name" value="NDK"/>
    <property type="match status" value="1"/>
</dbReference>
<dbReference type="RefSeq" id="XP_067545789.1">
    <property type="nucleotide sequence ID" value="XM_067689591.1"/>
</dbReference>
<sequence length="150" mass="16706">MEYTYVMIKPDGVKRRVVGEIISRIEKKGYGIGTIQSGVATKEILENHYAHIKDKPFFPSLVEFMTSGPVVKMVVMGHDVVNGMRRLLGQTNPREADIGTIRGDLANCMGRNLCHASDSVENAQKEVALWVEGGVPQNYSQSDYSLVYEK</sequence>
<dbReference type="PROSITE" id="PS51374">
    <property type="entry name" value="NDPK_LIKE"/>
    <property type="match status" value="1"/>
</dbReference>
<dbReference type="STRING" id="1805483.A0A177EMA3"/>
<organism evidence="13 14">
    <name type="scientific">Nematocida displodere</name>
    <dbReference type="NCBI Taxonomy" id="1805483"/>
    <lineage>
        <taxon>Eukaryota</taxon>
        <taxon>Fungi</taxon>
        <taxon>Fungi incertae sedis</taxon>
        <taxon>Microsporidia</taxon>
        <taxon>Nematocida</taxon>
    </lineage>
</organism>
<dbReference type="PRINTS" id="PR01243">
    <property type="entry name" value="NUCDPKINASE"/>
</dbReference>
<feature type="binding site" evidence="9">
    <location>
        <position position="112"/>
    </location>
    <ligand>
        <name>ATP</name>
        <dbReference type="ChEBI" id="CHEBI:30616"/>
    </ligand>
</feature>
<dbReference type="InterPro" id="IPR001564">
    <property type="entry name" value="Nucleoside_diP_kinase"/>
</dbReference>
<keyword evidence="14" id="KW-1185">Reference proteome</keyword>
<dbReference type="InterPro" id="IPR036850">
    <property type="entry name" value="NDK-like_dom_sf"/>
</dbReference>
<dbReference type="SUPFAM" id="SSF54919">
    <property type="entry name" value="Nucleoside diphosphate kinase, NDK"/>
    <property type="match status" value="1"/>
</dbReference>
<feature type="binding site" evidence="9">
    <location>
        <position position="91"/>
    </location>
    <ligand>
        <name>ATP</name>
        <dbReference type="ChEBI" id="CHEBI:30616"/>
    </ligand>
</feature>
<evidence type="ECO:0000256" key="5">
    <source>
        <dbReference type="ARBA" id="ARBA00022679"/>
    </source>
</evidence>
<feature type="binding site" evidence="9">
    <location>
        <position position="85"/>
    </location>
    <ligand>
        <name>ATP</name>
        <dbReference type="ChEBI" id="CHEBI:30616"/>
    </ligand>
</feature>
<evidence type="ECO:0000256" key="8">
    <source>
        <dbReference type="ARBA" id="ARBA00022840"/>
    </source>
</evidence>
<dbReference type="GO" id="GO:0004550">
    <property type="term" value="F:nucleoside diphosphate kinase activity"/>
    <property type="evidence" value="ECO:0007669"/>
    <property type="project" value="UniProtKB-EC"/>
</dbReference>
<dbReference type="Gene3D" id="3.30.70.141">
    <property type="entry name" value="Nucleoside diphosphate kinase-like domain"/>
    <property type="match status" value="1"/>
</dbReference>
<dbReference type="PANTHER" id="PTHR11349">
    <property type="entry name" value="NUCLEOSIDE DIPHOSPHATE KINASE"/>
    <property type="match status" value="1"/>
</dbReference>
<feature type="binding site" evidence="9">
    <location>
        <position position="102"/>
    </location>
    <ligand>
        <name>ATP</name>
        <dbReference type="ChEBI" id="CHEBI:30616"/>
    </ligand>
</feature>
<evidence type="ECO:0000313" key="14">
    <source>
        <dbReference type="Proteomes" id="UP000185944"/>
    </source>
</evidence>
<feature type="binding site" evidence="9">
    <location>
        <position position="57"/>
    </location>
    <ligand>
        <name>ATP</name>
        <dbReference type="ChEBI" id="CHEBI:30616"/>
    </ligand>
</feature>
<evidence type="ECO:0000256" key="4">
    <source>
        <dbReference type="ARBA" id="ARBA00017632"/>
    </source>
</evidence>
<keyword evidence="6 11" id="KW-0547">Nucleotide-binding</keyword>
<feature type="active site" description="Pros-phosphohistidine intermediate" evidence="9">
    <location>
        <position position="115"/>
    </location>
</feature>
<dbReference type="PROSITE" id="PS00469">
    <property type="entry name" value="NDPK"/>
    <property type="match status" value="1"/>
</dbReference>
<dbReference type="OrthoDB" id="2162449at2759"/>
<comment type="cofactor">
    <cofactor evidence="1">
        <name>Mg(2+)</name>
        <dbReference type="ChEBI" id="CHEBI:18420"/>
    </cofactor>
</comment>
<dbReference type="GO" id="GO:0006241">
    <property type="term" value="P:CTP biosynthetic process"/>
    <property type="evidence" value="ECO:0007669"/>
    <property type="project" value="InterPro"/>
</dbReference>
<gene>
    <name evidence="13" type="ORF">NEDG_02173</name>
</gene>
<dbReference type="SMART" id="SM00562">
    <property type="entry name" value="NDK"/>
    <property type="match status" value="1"/>
</dbReference>
<dbReference type="GeneID" id="93648523"/>
<dbReference type="HAMAP" id="MF_00451">
    <property type="entry name" value="NDP_kinase"/>
    <property type="match status" value="1"/>
</dbReference>
<evidence type="ECO:0000256" key="6">
    <source>
        <dbReference type="ARBA" id="ARBA00022741"/>
    </source>
</evidence>
<dbReference type="InterPro" id="IPR034907">
    <property type="entry name" value="NDK-like_dom"/>
</dbReference>
<evidence type="ECO:0000256" key="1">
    <source>
        <dbReference type="ARBA" id="ARBA00001946"/>
    </source>
</evidence>
<dbReference type="GO" id="GO:0006183">
    <property type="term" value="P:GTP biosynthetic process"/>
    <property type="evidence" value="ECO:0007669"/>
    <property type="project" value="InterPro"/>
</dbReference>
<evidence type="ECO:0000313" key="13">
    <source>
        <dbReference type="EMBL" id="OAG32591.1"/>
    </source>
</evidence>
<feature type="domain" description="Nucleoside diphosphate kinase-like" evidence="12">
    <location>
        <begin position="1"/>
        <end position="138"/>
    </location>
</feature>
<comment type="catalytic activity">
    <reaction evidence="11">
        <text>a 2'-deoxyribonucleoside 5'-diphosphate + ATP = a 2'-deoxyribonucleoside 5'-triphosphate + ADP</text>
        <dbReference type="Rhea" id="RHEA:44640"/>
        <dbReference type="ChEBI" id="CHEBI:30616"/>
        <dbReference type="ChEBI" id="CHEBI:61560"/>
        <dbReference type="ChEBI" id="CHEBI:73316"/>
        <dbReference type="ChEBI" id="CHEBI:456216"/>
        <dbReference type="EC" id="2.7.4.6"/>
    </reaction>
</comment>
<dbReference type="EMBL" id="LTDL01000001">
    <property type="protein sequence ID" value="OAG32591.1"/>
    <property type="molecule type" value="Genomic_DNA"/>
</dbReference>
<dbReference type="GO" id="GO:0005524">
    <property type="term" value="F:ATP binding"/>
    <property type="evidence" value="ECO:0007669"/>
    <property type="project" value="UniProtKB-KW"/>
</dbReference>
<dbReference type="CDD" id="cd04413">
    <property type="entry name" value="NDPk_I"/>
    <property type="match status" value="1"/>
</dbReference>
<feature type="binding site" evidence="9">
    <location>
        <position position="9"/>
    </location>
    <ligand>
        <name>ATP</name>
        <dbReference type="ChEBI" id="CHEBI:30616"/>
    </ligand>
</feature>
<evidence type="ECO:0000256" key="9">
    <source>
        <dbReference type="PROSITE-ProRule" id="PRU00706"/>
    </source>
</evidence>
<keyword evidence="7 11" id="KW-0418">Kinase</keyword>
<accession>A0A177EMA3</accession>
<evidence type="ECO:0000256" key="10">
    <source>
        <dbReference type="RuleBase" id="RU004011"/>
    </source>
</evidence>
<dbReference type="GO" id="GO:0006228">
    <property type="term" value="P:UTP biosynthetic process"/>
    <property type="evidence" value="ECO:0007669"/>
    <property type="project" value="InterPro"/>
</dbReference>
<evidence type="ECO:0000259" key="12">
    <source>
        <dbReference type="SMART" id="SM00562"/>
    </source>
</evidence>
<keyword evidence="8 11" id="KW-0067">ATP-binding</keyword>
<evidence type="ECO:0000256" key="3">
    <source>
        <dbReference type="ARBA" id="ARBA00012966"/>
    </source>
</evidence>
<evidence type="ECO:0000256" key="7">
    <source>
        <dbReference type="ARBA" id="ARBA00022777"/>
    </source>
</evidence>
<protein>
    <recommendedName>
        <fullName evidence="4 11">Nucleoside diphosphate kinase</fullName>
        <ecNumber evidence="3 11">2.7.4.6</ecNumber>
    </recommendedName>
</protein>
<evidence type="ECO:0000256" key="2">
    <source>
        <dbReference type="ARBA" id="ARBA00008142"/>
    </source>
</evidence>
<reference evidence="13 14" key="1">
    <citation type="submission" date="2016-02" db="EMBL/GenBank/DDBJ databases">
        <title>Discovery of a natural microsporidian pathogen with a broad tissue tropism in Caenorhabditis elegans.</title>
        <authorList>
            <person name="Luallen R.J."/>
            <person name="Reinke A.W."/>
            <person name="Tong L."/>
            <person name="Botts M.R."/>
            <person name="Felix M.-A."/>
            <person name="Troemel E.R."/>
        </authorList>
    </citation>
    <scope>NUCLEOTIDE SEQUENCE [LARGE SCALE GENOMIC DNA]</scope>
    <source>
        <strain evidence="13 14">JUm2807</strain>
    </source>
</reference>
<dbReference type="VEuPathDB" id="MicrosporidiaDB:NEDG_02173"/>
<dbReference type="FunFam" id="3.30.70.141:FF:000002">
    <property type="entry name" value="Nucleoside diphosphate kinase"/>
    <property type="match status" value="1"/>
</dbReference>
<dbReference type="EC" id="2.7.4.6" evidence="3 11"/>
<comment type="caution">
    <text evidence="13">The sequence shown here is derived from an EMBL/GenBank/DDBJ whole genome shotgun (WGS) entry which is preliminary data.</text>
</comment>
<dbReference type="AlphaFoldDB" id="A0A177EMA3"/>
<dbReference type="InterPro" id="IPR023005">
    <property type="entry name" value="Nucleoside_diP_kinase_AS"/>
</dbReference>
<keyword evidence="5 11" id="KW-0808">Transferase</keyword>
<dbReference type="Proteomes" id="UP000185944">
    <property type="component" value="Unassembled WGS sequence"/>
</dbReference>
<proteinExistence type="inferred from homology"/>
<evidence type="ECO:0000256" key="11">
    <source>
        <dbReference type="RuleBase" id="RU004013"/>
    </source>
</evidence>